<dbReference type="EMBL" id="NIRR01000057">
    <property type="protein sequence ID" value="OWP61530.1"/>
    <property type="molecule type" value="Genomic_DNA"/>
</dbReference>
<sequence>MQISNEQHDSAQQPTASPPVSARKAARAAARTKEGKEGKPDRGGRLKGWAGEPRKPVTAHLTPARFDWLQRGAATVGMKTSAFAAHLLEVRAKGYRSPKARLTNEQEALIQRVAEMSNDLRQVRIKLEVAGLLQAAEDIGRLVRQLQTVLNGVS</sequence>
<evidence type="ECO:0000313" key="3">
    <source>
        <dbReference type="Proteomes" id="UP000197277"/>
    </source>
</evidence>
<protein>
    <recommendedName>
        <fullName evidence="4">Mobilization protein</fullName>
    </recommendedName>
</protein>
<comment type="caution">
    <text evidence="2">The sequence shown here is derived from an EMBL/GenBank/DDBJ whole genome shotgun (WGS) entry which is preliminary data.</text>
</comment>
<reference evidence="2 3" key="1">
    <citation type="submission" date="2017-06" db="EMBL/GenBank/DDBJ databases">
        <title>Hymenobacter amundsenii sp. nov. isolated from regoliths in Antarctica.</title>
        <authorList>
            <person name="Sedlacek I."/>
            <person name="Kralova S."/>
            <person name="Pantucek R."/>
            <person name="Svec P."/>
            <person name="Holochova P."/>
            <person name="Stankova E."/>
            <person name="Vrbovska V."/>
            <person name="Busse H.-J."/>
        </authorList>
    </citation>
    <scope>NUCLEOTIDE SEQUENCE [LARGE SCALE GENOMIC DNA]</scope>
    <source>
        <strain evidence="2 3">CCM 8682</strain>
    </source>
</reference>
<accession>A0A246FG66</accession>
<organism evidence="2 3">
    <name type="scientific">Hymenobacter amundsenii</name>
    <dbReference type="NCBI Taxonomy" id="2006685"/>
    <lineage>
        <taxon>Bacteria</taxon>
        <taxon>Pseudomonadati</taxon>
        <taxon>Bacteroidota</taxon>
        <taxon>Cytophagia</taxon>
        <taxon>Cytophagales</taxon>
        <taxon>Hymenobacteraceae</taxon>
        <taxon>Hymenobacter</taxon>
    </lineage>
</organism>
<keyword evidence="3" id="KW-1185">Reference proteome</keyword>
<proteinExistence type="predicted"/>
<feature type="region of interest" description="Disordered" evidence="1">
    <location>
        <begin position="1"/>
        <end position="57"/>
    </location>
</feature>
<dbReference type="AlphaFoldDB" id="A0A246FG66"/>
<dbReference type="Proteomes" id="UP000197277">
    <property type="component" value="Unassembled WGS sequence"/>
</dbReference>
<feature type="compositionally biased region" description="Basic and acidic residues" evidence="1">
    <location>
        <begin position="31"/>
        <end position="44"/>
    </location>
</feature>
<name>A0A246FG66_9BACT</name>
<gene>
    <name evidence="2" type="ORF">CDA63_18880</name>
</gene>
<feature type="compositionally biased region" description="Polar residues" evidence="1">
    <location>
        <begin position="1"/>
        <end position="15"/>
    </location>
</feature>
<evidence type="ECO:0000313" key="2">
    <source>
        <dbReference type="EMBL" id="OWP61530.1"/>
    </source>
</evidence>
<evidence type="ECO:0000256" key="1">
    <source>
        <dbReference type="SAM" id="MobiDB-lite"/>
    </source>
</evidence>
<evidence type="ECO:0008006" key="4">
    <source>
        <dbReference type="Google" id="ProtNLM"/>
    </source>
</evidence>